<dbReference type="GO" id="GO:0042834">
    <property type="term" value="F:peptidoglycan binding"/>
    <property type="evidence" value="ECO:0007669"/>
    <property type="project" value="InterPro"/>
</dbReference>
<reference evidence="3" key="1">
    <citation type="submission" date="2022-06" db="EMBL/GenBank/DDBJ databases">
        <title>New Polynucleobacter species.</title>
        <authorList>
            <person name="Hahn M.W."/>
        </authorList>
    </citation>
    <scope>NUCLEOTIDE SEQUENCE</scope>
    <source>
        <strain evidence="3">UK-FUSCHL-C3</strain>
    </source>
</reference>
<organism evidence="3">
    <name type="scientific">Polynucleobacter sp. UK-FUSCHL-C3</name>
    <dbReference type="NCBI Taxonomy" id="2955208"/>
    <lineage>
        <taxon>Bacteria</taxon>
        <taxon>Pseudomonadati</taxon>
        <taxon>Pseudomonadota</taxon>
        <taxon>Betaproteobacteria</taxon>
        <taxon>Burkholderiales</taxon>
        <taxon>Burkholderiaceae</taxon>
        <taxon>Polynucleobacter</taxon>
    </lineage>
</organism>
<dbReference type="InterPro" id="IPR036680">
    <property type="entry name" value="SPOR-like_sf"/>
</dbReference>
<dbReference type="PROSITE" id="PS51724">
    <property type="entry name" value="SPOR"/>
    <property type="match status" value="1"/>
</dbReference>
<dbReference type="EMBL" id="CP099959">
    <property type="protein sequence ID" value="XCC58491.1"/>
    <property type="molecule type" value="Genomic_DNA"/>
</dbReference>
<dbReference type="Gene3D" id="3.30.70.1070">
    <property type="entry name" value="Sporulation related repeat"/>
    <property type="match status" value="1"/>
</dbReference>
<name>A0AAU8A4X8_9BURK</name>
<protein>
    <submittedName>
        <fullName evidence="3">SPOR domain-containing protein</fullName>
    </submittedName>
</protein>
<feature type="compositionally biased region" description="Acidic residues" evidence="1">
    <location>
        <begin position="34"/>
        <end position="43"/>
    </location>
</feature>
<gene>
    <name evidence="3" type="ORF">NKE59_04195</name>
</gene>
<dbReference type="InterPro" id="IPR007730">
    <property type="entry name" value="SPOR-like_dom"/>
</dbReference>
<feature type="region of interest" description="Disordered" evidence="1">
    <location>
        <begin position="94"/>
        <end position="143"/>
    </location>
</feature>
<dbReference type="SUPFAM" id="SSF110997">
    <property type="entry name" value="Sporulation related repeat"/>
    <property type="match status" value="1"/>
</dbReference>
<evidence type="ECO:0000313" key="3">
    <source>
        <dbReference type="EMBL" id="XCC58491.1"/>
    </source>
</evidence>
<proteinExistence type="predicted"/>
<accession>A0AAU8A4X8</accession>
<sequence>MTFISNLFRRKSDPQKIEPLARRPITKRTRANEDPAEDPALTEDPEKQRARHRLVGAATLVLIAVIGLPQILDKKPKPVVNDITVQIVSSIPNPAAGILNPEPDKKANPEPKLETKVETKAEPKPDLKPETKPVTPPPGTNPANKGFGLAPGEELVVISKDAAASGEMKAAANGKFVIQIGAFASEERANGWVAKLKDNKIPYYVLTRNNAEGTKLFVLRAGPFVEREAAEAAEKRIKALGLSPRIVELNKN</sequence>
<feature type="domain" description="SPOR" evidence="2">
    <location>
        <begin position="170"/>
        <end position="249"/>
    </location>
</feature>
<evidence type="ECO:0000256" key="1">
    <source>
        <dbReference type="SAM" id="MobiDB-lite"/>
    </source>
</evidence>
<dbReference type="RefSeq" id="WP_353439742.1">
    <property type="nucleotide sequence ID" value="NZ_CP099959.1"/>
</dbReference>
<dbReference type="AlphaFoldDB" id="A0AAU8A4X8"/>
<feature type="compositionally biased region" description="Basic and acidic residues" evidence="1">
    <location>
        <begin position="102"/>
        <end position="131"/>
    </location>
</feature>
<evidence type="ECO:0000259" key="2">
    <source>
        <dbReference type="PROSITE" id="PS51724"/>
    </source>
</evidence>
<dbReference type="Pfam" id="PF05036">
    <property type="entry name" value="SPOR"/>
    <property type="match status" value="1"/>
</dbReference>
<feature type="region of interest" description="Disordered" evidence="1">
    <location>
        <begin position="14"/>
        <end position="49"/>
    </location>
</feature>